<evidence type="ECO:0000256" key="2">
    <source>
        <dbReference type="ARBA" id="ARBA00009256"/>
    </source>
</evidence>
<dbReference type="GO" id="GO:0004592">
    <property type="term" value="F:pantoate-beta-alanine ligase activity"/>
    <property type="evidence" value="ECO:0007669"/>
    <property type="project" value="UniProtKB-EC"/>
</dbReference>
<keyword evidence="4 10" id="KW-0436">Ligase</keyword>
<dbReference type="InterPro" id="IPR003721">
    <property type="entry name" value="Pantoate_ligase"/>
</dbReference>
<dbReference type="EC" id="6.3.2.1" evidence="3"/>
<comment type="catalytic activity">
    <reaction evidence="9">
        <text>(R)-pantoate + beta-alanine + ATP = (R)-pantothenate + AMP + diphosphate + H(+)</text>
        <dbReference type="Rhea" id="RHEA:10912"/>
        <dbReference type="ChEBI" id="CHEBI:15378"/>
        <dbReference type="ChEBI" id="CHEBI:15980"/>
        <dbReference type="ChEBI" id="CHEBI:29032"/>
        <dbReference type="ChEBI" id="CHEBI:30616"/>
        <dbReference type="ChEBI" id="CHEBI:33019"/>
        <dbReference type="ChEBI" id="CHEBI:57966"/>
        <dbReference type="ChEBI" id="CHEBI:456215"/>
        <dbReference type="EC" id="6.3.2.1"/>
    </reaction>
</comment>
<dbReference type="GO" id="GO:0005524">
    <property type="term" value="F:ATP binding"/>
    <property type="evidence" value="ECO:0007669"/>
    <property type="project" value="UniProtKB-KW"/>
</dbReference>
<keyword evidence="5" id="KW-0566">Pantothenate biosynthesis</keyword>
<protein>
    <recommendedName>
        <fullName evidence="3">pantoate--beta-alanine ligase (AMP-forming)</fullName>
        <ecNumber evidence="3">6.3.2.1</ecNumber>
    </recommendedName>
    <alternativeName>
        <fullName evidence="8">Pantoate-activating enzyme</fullName>
    </alternativeName>
</protein>
<dbReference type="Pfam" id="PF02569">
    <property type="entry name" value="Pantoate_ligase"/>
    <property type="match status" value="1"/>
</dbReference>
<dbReference type="FunFam" id="3.40.50.620:FF:000013">
    <property type="entry name" value="Pantothenate synthetase"/>
    <property type="match status" value="1"/>
</dbReference>
<dbReference type="HAMAP" id="MF_00158">
    <property type="entry name" value="PanC"/>
    <property type="match status" value="1"/>
</dbReference>
<comment type="pathway">
    <text evidence="1">Cofactor biosynthesis; (R)-pantothenate biosynthesis; (R)-pantothenate from (R)-pantoate and beta-alanine: step 1/1.</text>
</comment>
<dbReference type="AlphaFoldDB" id="E6PYT8"/>
<reference evidence="10" key="1">
    <citation type="submission" date="2009-10" db="EMBL/GenBank/DDBJ databases">
        <title>Diversity of trophic interactions inside an arsenic-rich microbial ecosystem.</title>
        <authorList>
            <person name="Bertin P.N."/>
            <person name="Heinrich-Salmeron A."/>
            <person name="Pelletier E."/>
            <person name="Goulhen-Chollet F."/>
            <person name="Arsene-Ploetze F."/>
            <person name="Gallien S."/>
            <person name="Calteau A."/>
            <person name="Vallenet D."/>
            <person name="Casiot C."/>
            <person name="Chane-Woon-Ming B."/>
            <person name="Giloteaux L."/>
            <person name="Barakat M."/>
            <person name="Bonnefoy V."/>
            <person name="Bruneel O."/>
            <person name="Chandler M."/>
            <person name="Cleiss J."/>
            <person name="Duran R."/>
            <person name="Elbaz-Poulichet F."/>
            <person name="Fonknechten N."/>
            <person name="Lauga B."/>
            <person name="Mornico D."/>
            <person name="Ortet P."/>
            <person name="Schaeffer C."/>
            <person name="Siguier P."/>
            <person name="Alexander Thil Smith A."/>
            <person name="Van Dorsselaer A."/>
            <person name="Weissenbach J."/>
            <person name="Medigue C."/>
            <person name="Le Paslier D."/>
        </authorList>
    </citation>
    <scope>NUCLEOTIDE SEQUENCE</scope>
</reference>
<dbReference type="SUPFAM" id="SSF52374">
    <property type="entry name" value="Nucleotidylyl transferase"/>
    <property type="match status" value="1"/>
</dbReference>
<comment type="caution">
    <text evidence="10">The sequence shown here is derived from an EMBL/GenBank/DDBJ whole genome shotgun (WGS) entry which is preliminary data.</text>
</comment>
<evidence type="ECO:0000256" key="7">
    <source>
        <dbReference type="ARBA" id="ARBA00022840"/>
    </source>
</evidence>
<gene>
    <name evidence="10" type="primary">panC</name>
    <name evidence="10" type="ORF">CARN3_1082</name>
</gene>
<evidence type="ECO:0000256" key="8">
    <source>
        <dbReference type="ARBA" id="ARBA00032806"/>
    </source>
</evidence>
<dbReference type="GO" id="GO:0015940">
    <property type="term" value="P:pantothenate biosynthetic process"/>
    <property type="evidence" value="ECO:0007669"/>
    <property type="project" value="UniProtKB-UniPathway"/>
</dbReference>
<evidence type="ECO:0000256" key="5">
    <source>
        <dbReference type="ARBA" id="ARBA00022655"/>
    </source>
</evidence>
<accession>E6PYT8</accession>
<dbReference type="PANTHER" id="PTHR21299">
    <property type="entry name" value="CYTIDYLATE KINASE/PANTOATE-BETA-ALANINE LIGASE"/>
    <property type="match status" value="1"/>
</dbReference>
<keyword evidence="7" id="KW-0067">ATP-binding</keyword>
<evidence type="ECO:0000256" key="3">
    <source>
        <dbReference type="ARBA" id="ARBA00012219"/>
    </source>
</evidence>
<evidence type="ECO:0000256" key="9">
    <source>
        <dbReference type="ARBA" id="ARBA00048258"/>
    </source>
</evidence>
<proteinExistence type="inferred from homology"/>
<dbReference type="Gene3D" id="3.30.1300.10">
    <property type="entry name" value="Pantoate-beta-alanine ligase, C-terminal domain"/>
    <property type="match status" value="1"/>
</dbReference>
<keyword evidence="6" id="KW-0547">Nucleotide-binding</keyword>
<dbReference type="UniPathway" id="UPA00028">
    <property type="reaction ID" value="UER00005"/>
</dbReference>
<dbReference type="InterPro" id="IPR014729">
    <property type="entry name" value="Rossmann-like_a/b/a_fold"/>
</dbReference>
<sequence length="291" mass="31214">MKIAKTVDELRRWSRAARLSGQSVGLVPTMGALHEGHLSLVRAARGRGDSVAASIFVNPKQFGQNEDFDRYPRTFEADCAQLEAEGVEMLFAPEPAEMYRPGSCTFVEVEGLSGRLDGASRPGHFRGVATVVAKLLLAAEADRAYFGQKDAVQVSVLRQMVADLAQPVELVICPIVRDADGLALSSRNRYLSAEERVEALALSRALQVALRLFAEGERSGAALVAAMEREMTASGRIRLDYVAVVDWATLLPVERAVAGSLAAVAGWVGETRLIDNAILGNAIPGAAPEKN</sequence>
<dbReference type="CDD" id="cd00560">
    <property type="entry name" value="PanC"/>
    <property type="match status" value="1"/>
</dbReference>
<evidence type="ECO:0000256" key="1">
    <source>
        <dbReference type="ARBA" id="ARBA00004990"/>
    </source>
</evidence>
<dbReference type="GO" id="GO:0005829">
    <property type="term" value="C:cytosol"/>
    <property type="evidence" value="ECO:0007669"/>
    <property type="project" value="TreeGrafter"/>
</dbReference>
<name>E6PYT8_9ZZZZ</name>
<dbReference type="Gene3D" id="3.40.50.620">
    <property type="entry name" value="HUPs"/>
    <property type="match status" value="1"/>
</dbReference>
<dbReference type="NCBIfam" id="TIGR00018">
    <property type="entry name" value="panC"/>
    <property type="match status" value="1"/>
</dbReference>
<evidence type="ECO:0000256" key="6">
    <source>
        <dbReference type="ARBA" id="ARBA00022741"/>
    </source>
</evidence>
<dbReference type="InterPro" id="IPR042176">
    <property type="entry name" value="Pantoate_ligase_C"/>
</dbReference>
<comment type="similarity">
    <text evidence="2">Belongs to the pantothenate synthetase family.</text>
</comment>
<evidence type="ECO:0000256" key="4">
    <source>
        <dbReference type="ARBA" id="ARBA00022598"/>
    </source>
</evidence>
<dbReference type="EMBL" id="CABN01000089">
    <property type="protein sequence ID" value="CBI00097.1"/>
    <property type="molecule type" value="Genomic_DNA"/>
</dbReference>
<dbReference type="PANTHER" id="PTHR21299:SF1">
    <property type="entry name" value="PANTOATE--BETA-ALANINE LIGASE"/>
    <property type="match status" value="1"/>
</dbReference>
<organism evidence="10">
    <name type="scientific">mine drainage metagenome</name>
    <dbReference type="NCBI Taxonomy" id="410659"/>
    <lineage>
        <taxon>unclassified sequences</taxon>
        <taxon>metagenomes</taxon>
        <taxon>ecological metagenomes</taxon>
    </lineage>
</organism>
<evidence type="ECO:0000313" key="10">
    <source>
        <dbReference type="EMBL" id="CBI00097.1"/>
    </source>
</evidence>